<keyword evidence="10" id="KW-0902">Two-component regulatory system</keyword>
<evidence type="ECO:0000256" key="6">
    <source>
        <dbReference type="ARBA" id="ARBA00022679"/>
    </source>
</evidence>
<evidence type="ECO:0000256" key="3">
    <source>
        <dbReference type="ARBA" id="ARBA00012438"/>
    </source>
</evidence>
<dbReference type="InterPro" id="IPR036890">
    <property type="entry name" value="HATPase_C_sf"/>
</dbReference>
<dbReference type="Proteomes" id="UP000019442">
    <property type="component" value="Chromosome"/>
</dbReference>
<dbReference type="SUPFAM" id="SSF55874">
    <property type="entry name" value="ATPase domain of HSP90 chaperone/DNA topoisomerase II/histidine kinase"/>
    <property type="match status" value="1"/>
</dbReference>
<dbReference type="InterPro" id="IPR000700">
    <property type="entry name" value="PAS-assoc_C"/>
</dbReference>
<dbReference type="GO" id="GO:0009927">
    <property type="term" value="F:histidine phosphotransfer kinase activity"/>
    <property type="evidence" value="ECO:0007669"/>
    <property type="project" value="TreeGrafter"/>
</dbReference>
<evidence type="ECO:0000313" key="18">
    <source>
        <dbReference type="EMBL" id="AHK78976.1"/>
    </source>
</evidence>
<keyword evidence="13" id="KW-0175">Coiled coil</keyword>
<dbReference type="CDD" id="cd00130">
    <property type="entry name" value="PAS"/>
    <property type="match status" value="1"/>
</dbReference>
<keyword evidence="11" id="KW-0472">Membrane</keyword>
<dbReference type="EMBL" id="CP007268">
    <property type="protein sequence ID" value="AHK78976.1"/>
    <property type="molecule type" value="Genomic_DNA"/>
</dbReference>
<keyword evidence="5 12" id="KW-0597">Phosphoprotein</keyword>
<dbReference type="InterPro" id="IPR005467">
    <property type="entry name" value="His_kinase_dom"/>
</dbReference>
<dbReference type="Gene3D" id="3.30.565.10">
    <property type="entry name" value="Histidine kinase-like ATPase, C-terminal domain"/>
    <property type="match status" value="1"/>
</dbReference>
<keyword evidence="4" id="KW-1003">Cell membrane</keyword>
<dbReference type="PROSITE" id="PS50113">
    <property type="entry name" value="PAC"/>
    <property type="match status" value="1"/>
</dbReference>
<dbReference type="CDD" id="cd16922">
    <property type="entry name" value="HATPase_EvgS-ArcB-TorS-like"/>
    <property type="match status" value="1"/>
</dbReference>
<keyword evidence="19" id="KW-1185">Reference proteome</keyword>
<reference evidence="18 19" key="1">
    <citation type="journal article" date="2014" name="J Genomics">
        <title>Draft Genome Sequence of the Extremely Halophilic Phototrophic Purple Sulfur Bacterium Halorhodospira halochloris.</title>
        <authorList>
            <person name="Singh K.S."/>
            <person name="Kirksey J."/>
            <person name="Hoff W.D."/>
            <person name="Deole R."/>
        </authorList>
    </citation>
    <scope>NUCLEOTIDE SEQUENCE [LARGE SCALE GENOMIC DNA]</scope>
    <source>
        <strain evidence="18 19">A</strain>
    </source>
</reference>
<evidence type="ECO:0000259" key="16">
    <source>
        <dbReference type="PROSITE" id="PS50112"/>
    </source>
</evidence>
<evidence type="ECO:0000259" key="15">
    <source>
        <dbReference type="PROSITE" id="PS50110"/>
    </source>
</evidence>
<dbReference type="Pfam" id="PF13426">
    <property type="entry name" value="PAS_9"/>
    <property type="match status" value="1"/>
</dbReference>
<dbReference type="SMART" id="SM00448">
    <property type="entry name" value="REC"/>
    <property type="match status" value="1"/>
</dbReference>
<evidence type="ECO:0000256" key="5">
    <source>
        <dbReference type="ARBA" id="ARBA00022553"/>
    </source>
</evidence>
<evidence type="ECO:0000256" key="12">
    <source>
        <dbReference type="PROSITE-ProRule" id="PRU00169"/>
    </source>
</evidence>
<dbReference type="InterPro" id="IPR004358">
    <property type="entry name" value="Sig_transdc_His_kin-like_C"/>
</dbReference>
<evidence type="ECO:0000256" key="7">
    <source>
        <dbReference type="ARBA" id="ARBA00022741"/>
    </source>
</evidence>
<dbReference type="GO" id="GO:0005886">
    <property type="term" value="C:plasma membrane"/>
    <property type="evidence" value="ECO:0007669"/>
    <property type="project" value="UniProtKB-SubCell"/>
</dbReference>
<evidence type="ECO:0000256" key="8">
    <source>
        <dbReference type="ARBA" id="ARBA00022777"/>
    </source>
</evidence>
<feature type="modified residue" description="4-aspartylphosphate" evidence="12">
    <location>
        <position position="459"/>
    </location>
</feature>
<evidence type="ECO:0000256" key="13">
    <source>
        <dbReference type="SAM" id="Coils"/>
    </source>
</evidence>
<dbReference type="InterPro" id="IPR003661">
    <property type="entry name" value="HisK_dim/P_dom"/>
</dbReference>
<dbReference type="PRINTS" id="PR00344">
    <property type="entry name" value="BCTRLSENSOR"/>
</dbReference>
<dbReference type="NCBIfam" id="TIGR00229">
    <property type="entry name" value="sensory_box"/>
    <property type="match status" value="1"/>
</dbReference>
<dbReference type="PATRIC" id="fig|1354791.3.peg.1898"/>
<name>W8KTR5_9GAMM</name>
<dbReference type="PANTHER" id="PTHR43047:SF72">
    <property type="entry name" value="OSMOSENSING HISTIDINE PROTEIN KINASE SLN1"/>
    <property type="match status" value="1"/>
</dbReference>
<dbReference type="SMART" id="SM00091">
    <property type="entry name" value="PAS"/>
    <property type="match status" value="1"/>
</dbReference>
<dbReference type="AlphaFoldDB" id="W8KTR5"/>
<keyword evidence="7" id="KW-0547">Nucleotide-binding</keyword>
<dbReference type="RefSeq" id="WP_025281394.1">
    <property type="nucleotide sequence ID" value="NZ_CP007268.1"/>
</dbReference>
<evidence type="ECO:0000259" key="17">
    <source>
        <dbReference type="PROSITE" id="PS50113"/>
    </source>
</evidence>
<evidence type="ECO:0000256" key="4">
    <source>
        <dbReference type="ARBA" id="ARBA00022475"/>
    </source>
</evidence>
<dbReference type="Gene3D" id="3.40.50.2300">
    <property type="match status" value="1"/>
</dbReference>
<reference evidence="19" key="2">
    <citation type="submission" date="2014-02" db="EMBL/GenBank/DDBJ databases">
        <title>Draft Genome Sequence of extremely halophilic bacteria Halorhodospira halochloris.</title>
        <authorList>
            <person name="Singh K.S."/>
        </authorList>
    </citation>
    <scope>NUCLEOTIDE SEQUENCE [LARGE SCALE GENOMIC DNA]</scope>
    <source>
        <strain evidence="19">A</strain>
    </source>
</reference>
<keyword evidence="6" id="KW-0808">Transferase</keyword>
<dbReference type="SUPFAM" id="SSF55785">
    <property type="entry name" value="PYP-like sensor domain (PAS domain)"/>
    <property type="match status" value="1"/>
</dbReference>
<dbReference type="GO" id="GO:0000155">
    <property type="term" value="F:phosphorelay sensor kinase activity"/>
    <property type="evidence" value="ECO:0007669"/>
    <property type="project" value="InterPro"/>
</dbReference>
<dbReference type="PROSITE" id="PS50109">
    <property type="entry name" value="HIS_KIN"/>
    <property type="match status" value="1"/>
</dbReference>
<evidence type="ECO:0000256" key="1">
    <source>
        <dbReference type="ARBA" id="ARBA00000085"/>
    </source>
</evidence>
<dbReference type="PROSITE" id="PS50112">
    <property type="entry name" value="PAS"/>
    <property type="match status" value="1"/>
</dbReference>
<dbReference type="SUPFAM" id="SSF47384">
    <property type="entry name" value="Homodimeric domain of signal transducing histidine kinase"/>
    <property type="match status" value="1"/>
</dbReference>
<feature type="domain" description="Histidine kinase" evidence="14">
    <location>
        <begin position="163"/>
        <end position="382"/>
    </location>
</feature>
<dbReference type="EC" id="2.7.13.3" evidence="3"/>
<evidence type="ECO:0000256" key="10">
    <source>
        <dbReference type="ARBA" id="ARBA00023012"/>
    </source>
</evidence>
<dbReference type="InterPro" id="IPR003594">
    <property type="entry name" value="HATPase_dom"/>
</dbReference>
<dbReference type="InterPro" id="IPR011006">
    <property type="entry name" value="CheY-like_superfamily"/>
</dbReference>
<organism evidence="18 19">
    <name type="scientific">Ectothiorhodospira haloalkaliphila</name>
    <dbReference type="NCBI Taxonomy" id="421628"/>
    <lineage>
        <taxon>Bacteria</taxon>
        <taxon>Pseudomonadati</taxon>
        <taxon>Pseudomonadota</taxon>
        <taxon>Gammaproteobacteria</taxon>
        <taxon>Chromatiales</taxon>
        <taxon>Ectothiorhodospiraceae</taxon>
        <taxon>Ectothiorhodospira</taxon>
    </lineage>
</organism>
<comment type="subcellular location">
    <subcellularLocation>
        <location evidence="2">Cell membrane</location>
    </subcellularLocation>
</comment>
<protein>
    <recommendedName>
        <fullName evidence="3">histidine kinase</fullName>
        <ecNumber evidence="3">2.7.13.3</ecNumber>
    </recommendedName>
</protein>
<dbReference type="InterPro" id="IPR035965">
    <property type="entry name" value="PAS-like_dom_sf"/>
</dbReference>
<feature type="domain" description="Response regulatory" evidence="15">
    <location>
        <begin position="409"/>
        <end position="526"/>
    </location>
</feature>
<dbReference type="SMART" id="SM00387">
    <property type="entry name" value="HATPase_c"/>
    <property type="match status" value="1"/>
</dbReference>
<evidence type="ECO:0000313" key="19">
    <source>
        <dbReference type="Proteomes" id="UP000019442"/>
    </source>
</evidence>
<dbReference type="InterPro" id="IPR000014">
    <property type="entry name" value="PAS"/>
</dbReference>
<dbReference type="HOGENOM" id="CLU_000445_114_15_6"/>
<dbReference type="Gene3D" id="3.30.450.20">
    <property type="entry name" value="PAS domain"/>
    <property type="match status" value="1"/>
</dbReference>
<dbReference type="InterPro" id="IPR036097">
    <property type="entry name" value="HisK_dim/P_sf"/>
</dbReference>
<dbReference type="InterPro" id="IPR001789">
    <property type="entry name" value="Sig_transdc_resp-reg_receiver"/>
</dbReference>
<dbReference type="InterPro" id="IPR001610">
    <property type="entry name" value="PAC"/>
</dbReference>
<dbReference type="GO" id="GO:0005524">
    <property type="term" value="F:ATP binding"/>
    <property type="evidence" value="ECO:0007669"/>
    <property type="project" value="UniProtKB-KW"/>
</dbReference>
<accession>W8KTR5</accession>
<sequence length="540" mass="60576">MSLKDGNSVFYQSLEERLRWQTRAMEAMVNGIAIADATQPDSPLVYVNPAFERMTGYRADEVLGTNCRFLQGDDRDQPGVQELRDAVVEGRATKVLIRNYRKNGELFWNEFSISPVRNDAGVVTHYVGIQQDVTELMQAMEALRQAKAEADRANQAKSNFLSRMSHELRTPMNAVLGFAQLLELDPDLNGEQQENVEEIIRGGRHLLDLINEVLDLARVESGRVELTPEPLEIQGLMDECLALVEPLAGERHLEIRSDQDLSGHFVLADRVRLKQVFINLLSNAIKYNRHQGQVTIGLEPARQLQQGLRIMVSDTGSGIPSERITDLFQPFTRLVEDQHKEEGSGIGLAITQRLVHLMDGRIGVSSRVGEGSTFWVELPEGIPAVETPDRQPSTCSPRTTTERSKSGCKILQIEDNAANLRLLERLLKRHDAFSVLSTEDPYIGLELAQEHRPDVIILDIQIARLDGFEVLERLRSHASTRDIPVLALTANATESNRQRGLEAGFDAYLTKPLNFGELLDTIRTLLSRDKANRPGNKVRQ</sequence>
<dbReference type="SMART" id="SM00388">
    <property type="entry name" value="HisKA"/>
    <property type="match status" value="1"/>
</dbReference>
<evidence type="ECO:0000256" key="11">
    <source>
        <dbReference type="ARBA" id="ARBA00023136"/>
    </source>
</evidence>
<dbReference type="Gene3D" id="1.10.287.130">
    <property type="match status" value="1"/>
</dbReference>
<dbReference type="SMART" id="SM00086">
    <property type="entry name" value="PAC"/>
    <property type="match status" value="1"/>
</dbReference>
<dbReference type="Pfam" id="PF02518">
    <property type="entry name" value="HATPase_c"/>
    <property type="match status" value="1"/>
</dbReference>
<evidence type="ECO:0000256" key="2">
    <source>
        <dbReference type="ARBA" id="ARBA00004236"/>
    </source>
</evidence>
<dbReference type="FunFam" id="3.30.565.10:FF:000023">
    <property type="entry name" value="PAS domain-containing sensor histidine kinase"/>
    <property type="match status" value="1"/>
</dbReference>
<dbReference type="OrthoDB" id="5555106at2"/>
<dbReference type="PROSITE" id="PS50110">
    <property type="entry name" value="RESPONSE_REGULATORY"/>
    <property type="match status" value="1"/>
</dbReference>
<dbReference type="Pfam" id="PF00512">
    <property type="entry name" value="HisKA"/>
    <property type="match status" value="1"/>
</dbReference>
<gene>
    <name evidence="18" type="ORF">M911_07205</name>
</gene>
<evidence type="ECO:0000256" key="9">
    <source>
        <dbReference type="ARBA" id="ARBA00022840"/>
    </source>
</evidence>
<comment type="catalytic activity">
    <reaction evidence="1">
        <text>ATP + protein L-histidine = ADP + protein N-phospho-L-histidine.</text>
        <dbReference type="EC" id="2.7.13.3"/>
    </reaction>
</comment>
<dbReference type="PANTHER" id="PTHR43047">
    <property type="entry name" value="TWO-COMPONENT HISTIDINE PROTEIN KINASE"/>
    <property type="match status" value="1"/>
</dbReference>
<dbReference type="KEGG" id="hhc:M911_07205"/>
<feature type="domain" description="PAS" evidence="16">
    <location>
        <begin position="23"/>
        <end position="91"/>
    </location>
</feature>
<proteinExistence type="predicted"/>
<dbReference type="Pfam" id="PF00072">
    <property type="entry name" value="Response_reg"/>
    <property type="match status" value="1"/>
</dbReference>
<dbReference type="SUPFAM" id="SSF52172">
    <property type="entry name" value="CheY-like"/>
    <property type="match status" value="1"/>
</dbReference>
<keyword evidence="9" id="KW-0067">ATP-binding</keyword>
<dbReference type="CDD" id="cd00082">
    <property type="entry name" value="HisKA"/>
    <property type="match status" value="1"/>
</dbReference>
<evidence type="ECO:0000259" key="14">
    <source>
        <dbReference type="PROSITE" id="PS50109"/>
    </source>
</evidence>
<feature type="domain" description="PAC" evidence="17">
    <location>
        <begin position="93"/>
        <end position="145"/>
    </location>
</feature>
<keyword evidence="8 18" id="KW-0418">Kinase</keyword>
<feature type="coiled-coil region" evidence="13">
    <location>
        <begin position="129"/>
        <end position="163"/>
    </location>
</feature>